<dbReference type="OrthoDB" id="9146593at2"/>
<sequence>MNRFSRRQVLRGAGVALALPLLESLMPRTARAGTMPTRFVVITTGQGTLLPRWTPPVRAGEALELSELLMPLAPHRDDLVVVSGIDNLMPRYHLSNGHNAPGHTLLNAHLCTSSATSDGRLLPEGSRSEVAQATLCVGPSIDHHLADRIGSPLPLNLAVNGTNAGENRMYYRVAPENSAQPNGARAEARLIGDPVRVFDEFLAGSSGAPTTLRERLRGQRGRVLDALGGSYSALARRVSAADRARLEAHAERLAELEASLGAPAITCDDPTLSLPPGYPSAGRSDLHWRAQIDVMVTALTCNVTRVASIHDADYHGPSFEFLQAPMPSELIGAGARALPGSAIADWHAQVHGDTGGAPNENANLIAGFTFYATQVSYLLERMKSVIEPDGSTLLDNSVVLWISEFGNGGAHSTQDLPVVLAGRAGGALTPGRHLARPDRTTGDLYTSILRMFGVDVDSFGFAGDSDLQHGGVGGL</sequence>
<dbReference type="Pfam" id="PF07586">
    <property type="entry name" value="HXXSHH"/>
    <property type="match status" value="1"/>
</dbReference>
<evidence type="ECO:0008006" key="3">
    <source>
        <dbReference type="Google" id="ProtNLM"/>
    </source>
</evidence>
<dbReference type="KEGG" id="samy:DB32_008095"/>
<dbReference type="Proteomes" id="UP000034883">
    <property type="component" value="Chromosome"/>
</dbReference>
<dbReference type="EMBL" id="CP011125">
    <property type="protein sequence ID" value="AKF10946.1"/>
    <property type="molecule type" value="Genomic_DNA"/>
</dbReference>
<organism evidence="1 2">
    <name type="scientific">Sandaracinus amylolyticus</name>
    <dbReference type="NCBI Taxonomy" id="927083"/>
    <lineage>
        <taxon>Bacteria</taxon>
        <taxon>Pseudomonadati</taxon>
        <taxon>Myxococcota</taxon>
        <taxon>Polyangia</taxon>
        <taxon>Polyangiales</taxon>
        <taxon>Sandaracinaceae</taxon>
        <taxon>Sandaracinus</taxon>
    </lineage>
</organism>
<dbReference type="InterPro" id="IPR011447">
    <property type="entry name" value="DUF1552"/>
</dbReference>
<accession>A0A0F6W9Q1</accession>
<proteinExistence type="predicted"/>
<dbReference type="PROSITE" id="PS51318">
    <property type="entry name" value="TAT"/>
    <property type="match status" value="1"/>
</dbReference>
<dbReference type="STRING" id="927083.DB32_008095"/>
<gene>
    <name evidence="1" type="ORF">DB32_008095</name>
</gene>
<dbReference type="AlphaFoldDB" id="A0A0F6W9Q1"/>
<evidence type="ECO:0000313" key="1">
    <source>
        <dbReference type="EMBL" id="AKF10946.1"/>
    </source>
</evidence>
<protein>
    <recommendedName>
        <fullName evidence="3">Tat (Twin-arginine translocation) pathway signal sequence domain protein</fullName>
    </recommendedName>
</protein>
<reference evidence="1 2" key="1">
    <citation type="submission" date="2015-03" db="EMBL/GenBank/DDBJ databases">
        <title>Genome assembly of Sandaracinus amylolyticus DSM 53668.</title>
        <authorList>
            <person name="Sharma G."/>
            <person name="Subramanian S."/>
        </authorList>
    </citation>
    <scope>NUCLEOTIDE SEQUENCE [LARGE SCALE GENOMIC DNA]</scope>
    <source>
        <strain evidence="1 2">DSM 53668</strain>
    </source>
</reference>
<keyword evidence="2" id="KW-1185">Reference proteome</keyword>
<dbReference type="RefSeq" id="WP_053237862.1">
    <property type="nucleotide sequence ID" value="NZ_CP011125.1"/>
</dbReference>
<evidence type="ECO:0000313" key="2">
    <source>
        <dbReference type="Proteomes" id="UP000034883"/>
    </source>
</evidence>
<dbReference type="InterPro" id="IPR006311">
    <property type="entry name" value="TAT_signal"/>
</dbReference>
<name>A0A0F6W9Q1_9BACT</name>